<organism evidence="1 2">
    <name type="scientific">Aromatoleum aromaticum (strain DSM 19018 / LMG 30748 / EbN1)</name>
    <name type="common">Azoarcus sp. (strain EbN1)</name>
    <dbReference type="NCBI Taxonomy" id="76114"/>
    <lineage>
        <taxon>Bacteria</taxon>
        <taxon>Pseudomonadati</taxon>
        <taxon>Pseudomonadota</taxon>
        <taxon>Betaproteobacteria</taxon>
        <taxon>Rhodocyclales</taxon>
        <taxon>Rhodocyclaceae</taxon>
        <taxon>Aromatoleum</taxon>
    </lineage>
</organism>
<protein>
    <submittedName>
        <fullName evidence="1">Uncharacterized protein</fullName>
    </submittedName>
</protein>
<evidence type="ECO:0000313" key="2">
    <source>
        <dbReference type="Proteomes" id="UP000006552"/>
    </source>
</evidence>
<proteinExistence type="predicted"/>
<sequence length="68" mass="7433">MVYSQVVRQGLILPHKRKYTMADVDSVRVGSLFHQAGTYSRKEAAFIVKCSAIFHGTDYSKAVGAVAA</sequence>
<name>Q5NWW4_AROAE</name>
<dbReference type="AlphaFoldDB" id="Q5NWW4"/>
<gene>
    <name evidence="1" type="ORF">p1B265</name>
</gene>
<reference evidence="1 2" key="1">
    <citation type="journal article" date="2005" name="Arch. Microbiol.">
        <title>The genome sequence of an anaerobic aromatic-degrading denitrifying bacterium, strain EbN1.</title>
        <authorList>
            <person name="Rabus R."/>
            <person name="Kube M."/>
            <person name="Heider J."/>
            <person name="Beck A."/>
            <person name="Heitmann K."/>
            <person name="Widdel F."/>
            <person name="Reinhardt R."/>
        </authorList>
    </citation>
    <scope>NUCLEOTIDE SEQUENCE [LARGE SCALE GENOMIC DNA]</scope>
    <source>
        <strain evidence="1 2">EbN1</strain>
        <plasmid evidence="2">Plasmid pAzo1</plasmid>
    </source>
</reference>
<dbReference type="Proteomes" id="UP000006552">
    <property type="component" value="Plasmid 1"/>
</dbReference>
<keyword evidence="1" id="KW-0614">Plasmid</keyword>
<evidence type="ECO:0000313" key="1">
    <source>
        <dbReference type="EMBL" id="CAI10450.1"/>
    </source>
</evidence>
<geneLocation type="plasmid" evidence="2">
    <name>pAzo1</name>
</geneLocation>
<dbReference type="RefSeq" id="WP_011254729.1">
    <property type="nucleotide sequence ID" value="NC_006823.1"/>
</dbReference>
<dbReference type="HOGENOM" id="CLU_2784868_0_0_4"/>
<accession>Q5NWW4</accession>
<keyword evidence="2" id="KW-1185">Reference proteome</keyword>
<dbReference type="KEGG" id="eba:p1B265"/>
<dbReference type="EMBL" id="CR555307">
    <property type="protein sequence ID" value="CAI10450.1"/>
    <property type="molecule type" value="Genomic_DNA"/>
</dbReference>